<evidence type="ECO:0000313" key="2">
    <source>
        <dbReference type="EMBL" id="QIQ02024.1"/>
    </source>
</evidence>
<proteinExistence type="predicted"/>
<organism evidence="2 3">
    <name type="scientific">Streptomyces liangshanensis</name>
    <dbReference type="NCBI Taxonomy" id="2717324"/>
    <lineage>
        <taxon>Bacteria</taxon>
        <taxon>Bacillati</taxon>
        <taxon>Actinomycetota</taxon>
        <taxon>Actinomycetes</taxon>
        <taxon>Kitasatosporales</taxon>
        <taxon>Streptomycetaceae</taxon>
        <taxon>Streptomyces</taxon>
    </lineage>
</organism>
<accession>A0A6G9GUZ8</accession>
<dbReference type="SUPFAM" id="SSF54427">
    <property type="entry name" value="NTF2-like"/>
    <property type="match status" value="1"/>
</dbReference>
<sequence>MTELTSAVTEAVEAELRFLDPAVNSSPELLAELLHPDFTAFGSSGRTWDHDSLIGVLRERSPVRPITASALRGTQLAPDVVHLTFDTDSNGRRAHRSSLWRLTDGAWKLYFHQGTVFGQEPDADDPPDTPAR</sequence>
<protein>
    <submittedName>
        <fullName evidence="2">Nuclear transport factor 2 family protein</fullName>
    </submittedName>
</protein>
<dbReference type="AlphaFoldDB" id="A0A6G9GUZ8"/>
<dbReference type="EMBL" id="CP050177">
    <property type="protein sequence ID" value="QIQ02024.1"/>
    <property type="molecule type" value="Genomic_DNA"/>
</dbReference>
<dbReference type="InterPro" id="IPR027843">
    <property type="entry name" value="DUF4440"/>
</dbReference>
<evidence type="ECO:0000313" key="3">
    <source>
        <dbReference type="Proteomes" id="UP000501179"/>
    </source>
</evidence>
<dbReference type="KEGG" id="slia:HA039_06665"/>
<dbReference type="Pfam" id="PF14534">
    <property type="entry name" value="DUF4440"/>
    <property type="match status" value="1"/>
</dbReference>
<name>A0A6G9GUZ8_9ACTN</name>
<reference evidence="2 3" key="1">
    <citation type="submission" date="2020-03" db="EMBL/GenBank/DDBJ databases">
        <title>A novel species.</title>
        <authorList>
            <person name="Gao J."/>
        </authorList>
    </citation>
    <scope>NUCLEOTIDE SEQUENCE [LARGE SCALE GENOMIC DNA]</scope>
    <source>
        <strain evidence="2 3">QMT-12</strain>
    </source>
</reference>
<gene>
    <name evidence="2" type="ORF">HA039_06665</name>
</gene>
<dbReference type="RefSeq" id="WP_167025186.1">
    <property type="nucleotide sequence ID" value="NZ_CP050177.1"/>
</dbReference>
<dbReference type="Gene3D" id="3.10.450.50">
    <property type="match status" value="1"/>
</dbReference>
<feature type="domain" description="DUF4440" evidence="1">
    <location>
        <begin position="13"/>
        <end position="109"/>
    </location>
</feature>
<keyword evidence="3" id="KW-1185">Reference proteome</keyword>
<dbReference type="InterPro" id="IPR032710">
    <property type="entry name" value="NTF2-like_dom_sf"/>
</dbReference>
<evidence type="ECO:0000259" key="1">
    <source>
        <dbReference type="Pfam" id="PF14534"/>
    </source>
</evidence>
<dbReference type="Proteomes" id="UP000501179">
    <property type="component" value="Chromosome"/>
</dbReference>